<proteinExistence type="predicted"/>
<sequence length="164" mass="19027">MKYRRLTKEQLEELHPEFINFLATQTITAGEWDEIKNNKPEVAEQELDVFSDLVWEGVLTKAQYLEHISPQTMNLFHLQEKEISLISVMVGDELIDITTKEGYAWLQKNLMDDTVKLFTAVKKYSDDPNGDKFKLIEQGAVITKGDLFNYFDDLMELGKEKNGF</sequence>
<dbReference type="EMBL" id="BBNT01000006">
    <property type="protein sequence ID" value="GAL75627.1"/>
    <property type="molecule type" value="Genomic_DNA"/>
</dbReference>
<evidence type="ECO:0000313" key="9">
    <source>
        <dbReference type="Proteomes" id="UP000029647"/>
    </source>
</evidence>
<dbReference type="Proteomes" id="UP000028531">
    <property type="component" value="Unassembled WGS sequence"/>
</dbReference>
<evidence type="ECO:0000313" key="10">
    <source>
        <dbReference type="Proteomes" id="UP000239997"/>
    </source>
</evidence>
<evidence type="ECO:0000313" key="1">
    <source>
        <dbReference type="EMBL" id="GAK77865.1"/>
    </source>
</evidence>
<reference evidence="4 6" key="2">
    <citation type="submission" date="2014-07" db="EMBL/GenBank/DDBJ databases">
        <title>Draft genome sequence of Nonlabens ulvanivorans, an ulvan degrading bacterium.</title>
        <authorList>
            <person name="Kopel M."/>
            <person name="Helbert W."/>
            <person name="Henrissat B."/>
            <person name="Doniger T."/>
            <person name="Banin E."/>
        </authorList>
    </citation>
    <scope>NUCLEOTIDE SEQUENCE [LARGE SCALE GENOMIC DNA]</scope>
    <source>
        <strain evidence="4 6">PLR</strain>
    </source>
</reference>
<dbReference type="Pfam" id="PF20105">
    <property type="entry name" value="DUF6495"/>
    <property type="match status" value="1"/>
</dbReference>
<dbReference type="Proteomes" id="UP000029226">
    <property type="component" value="Unassembled WGS sequence"/>
</dbReference>
<dbReference type="EMBL" id="BBMM01000012">
    <property type="protein sequence ID" value="GAL01599.1"/>
    <property type="molecule type" value="Genomic_DNA"/>
</dbReference>
<dbReference type="EMBL" id="BBLG01000013">
    <property type="protein sequence ID" value="GAK77865.1"/>
    <property type="molecule type" value="Genomic_DNA"/>
</dbReference>
<dbReference type="RefSeq" id="WP_036579254.1">
    <property type="nucleotide sequence ID" value="NZ_CP136694.1"/>
</dbReference>
<dbReference type="OrthoDB" id="956723at2"/>
<evidence type="ECO:0000313" key="7">
    <source>
        <dbReference type="Proteomes" id="UP000028980"/>
    </source>
</evidence>
<dbReference type="EMBL" id="PVNA01000003">
    <property type="protein sequence ID" value="PRX13432.1"/>
    <property type="molecule type" value="Genomic_DNA"/>
</dbReference>
<dbReference type="Proteomes" id="UP000029647">
    <property type="component" value="Unassembled WGS sequence"/>
</dbReference>
<evidence type="ECO:0000313" key="8">
    <source>
        <dbReference type="Proteomes" id="UP000029226"/>
    </source>
</evidence>
<reference evidence="7 8" key="1">
    <citation type="journal article" date="2014" name="Genome Announc.">
        <title>Draft Genome Sequences of Marine Flavobacterium Nonlabens Strains NR17, NR24, NR27, NR32, NR33, and Ara13.</title>
        <authorList>
            <person name="Nakanishi M."/>
            <person name="Meirelles P."/>
            <person name="Suzuki R."/>
            <person name="Takatani N."/>
            <person name="Mino S."/>
            <person name="Suda W."/>
            <person name="Oshima K."/>
            <person name="Hattori M."/>
            <person name="Ohkuma M."/>
            <person name="Hosokawa M."/>
            <person name="Miyashita K."/>
            <person name="Thompson F.L."/>
            <person name="Niwa A."/>
            <person name="Sawabe T."/>
            <person name="Sawabe T."/>
        </authorList>
    </citation>
    <scope>NUCLEOTIDE SEQUENCE [LARGE SCALE GENOMIC DNA]</scope>
    <source>
        <strain evidence="3">JCM 19275</strain>
        <strain evidence="1">JCM 19296</strain>
        <strain evidence="2">JCM 19314</strain>
        <strain evidence="9">JCM19275</strain>
        <strain evidence="7">JCM19296</strain>
        <strain evidence="8">JCM19314</strain>
    </source>
</reference>
<keyword evidence="4" id="KW-0436">Ligase</keyword>
<name>A0A081DG19_NONUL</name>
<dbReference type="Proteomes" id="UP000239997">
    <property type="component" value="Unassembled WGS sequence"/>
</dbReference>
<keyword evidence="4" id="KW-0030">Aminoacyl-tRNA synthetase</keyword>
<protein>
    <submittedName>
        <fullName evidence="4">Histidyl-tRNA synthetase</fullName>
    </submittedName>
</protein>
<comment type="caution">
    <text evidence="1">The sequence shown here is derived from an EMBL/GenBank/DDBJ whole genome shotgun (WGS) entry which is preliminary data.</text>
</comment>
<dbReference type="AlphaFoldDB" id="A0A081DG19"/>
<evidence type="ECO:0000313" key="6">
    <source>
        <dbReference type="Proteomes" id="UP000028531"/>
    </source>
</evidence>
<evidence type="ECO:0000313" key="5">
    <source>
        <dbReference type="EMBL" id="PRX13432.1"/>
    </source>
</evidence>
<reference evidence="5 10" key="3">
    <citation type="submission" date="2018-03" db="EMBL/GenBank/DDBJ databases">
        <title>Genomic Encyclopedia of Archaeal and Bacterial Type Strains, Phase II (KMG-II): from individual species to whole genera.</title>
        <authorList>
            <person name="Goeker M."/>
        </authorList>
    </citation>
    <scope>NUCLEOTIDE SEQUENCE [LARGE SCALE GENOMIC DNA]</scope>
    <source>
        <strain evidence="5 10">DSM 22727</strain>
    </source>
</reference>
<evidence type="ECO:0000313" key="3">
    <source>
        <dbReference type="EMBL" id="GAL75627.1"/>
    </source>
</evidence>
<keyword evidence="10" id="KW-1185">Reference proteome</keyword>
<organism evidence="1 7">
    <name type="scientific">Nonlabens ulvanivorans</name>
    <name type="common">Persicivirga ulvanivorans</name>
    <dbReference type="NCBI Taxonomy" id="906888"/>
    <lineage>
        <taxon>Bacteria</taxon>
        <taxon>Pseudomonadati</taxon>
        <taxon>Bacteroidota</taxon>
        <taxon>Flavobacteriia</taxon>
        <taxon>Flavobacteriales</taxon>
        <taxon>Flavobacteriaceae</taxon>
        <taxon>Nonlabens</taxon>
    </lineage>
</organism>
<accession>A0A081DG19</accession>
<dbReference type="GeneID" id="90596965"/>
<dbReference type="EMBL" id="JPJI01000005">
    <property type="protein sequence ID" value="KEZ94531.1"/>
    <property type="molecule type" value="Genomic_DNA"/>
</dbReference>
<dbReference type="InterPro" id="IPR045470">
    <property type="entry name" value="DUF6495"/>
</dbReference>
<gene>
    <name evidence="4" type="ORF">IL45_01210</name>
    <name evidence="3" type="ORF">JCM19275_1510</name>
    <name evidence="1" type="ORF">JCM19296_3474</name>
    <name evidence="2" type="ORF">JCM19314_1383</name>
    <name evidence="5" type="ORF">LY02_01674</name>
</gene>
<dbReference type="Proteomes" id="UP000028980">
    <property type="component" value="Unassembled WGS sequence"/>
</dbReference>
<evidence type="ECO:0000313" key="2">
    <source>
        <dbReference type="EMBL" id="GAL01599.1"/>
    </source>
</evidence>
<dbReference type="GO" id="GO:0004812">
    <property type="term" value="F:aminoacyl-tRNA ligase activity"/>
    <property type="evidence" value="ECO:0007669"/>
    <property type="project" value="UniProtKB-KW"/>
</dbReference>
<evidence type="ECO:0000313" key="4">
    <source>
        <dbReference type="EMBL" id="KEZ94531.1"/>
    </source>
</evidence>